<dbReference type="InterPro" id="IPR003691">
    <property type="entry name" value="FluC"/>
</dbReference>
<evidence type="ECO:0000256" key="3">
    <source>
        <dbReference type="ARBA" id="ARBA00022519"/>
    </source>
</evidence>
<keyword evidence="8 12" id="KW-0472">Membrane</keyword>
<comment type="activity regulation">
    <text evidence="12">Na(+) is not transported, but it plays an essential structural role and its presence is essential for fluoride channel function.</text>
</comment>
<evidence type="ECO:0000256" key="12">
    <source>
        <dbReference type="HAMAP-Rule" id="MF_00454"/>
    </source>
</evidence>
<evidence type="ECO:0000256" key="11">
    <source>
        <dbReference type="ARBA" id="ARBA00035585"/>
    </source>
</evidence>
<evidence type="ECO:0000256" key="1">
    <source>
        <dbReference type="ARBA" id="ARBA00004651"/>
    </source>
</evidence>
<keyword evidence="12" id="KW-0479">Metal-binding</keyword>
<keyword evidence="14" id="KW-1185">Reference proteome</keyword>
<dbReference type="HAMAP" id="MF_00454">
    <property type="entry name" value="FluC"/>
    <property type="match status" value="1"/>
</dbReference>
<dbReference type="Pfam" id="PF02537">
    <property type="entry name" value="CRCB"/>
    <property type="match status" value="1"/>
</dbReference>
<comment type="subcellular location">
    <subcellularLocation>
        <location evidence="1 12">Cell membrane</location>
        <topology evidence="1 12">Multi-pass membrane protein</topology>
    </subcellularLocation>
</comment>
<evidence type="ECO:0000256" key="5">
    <source>
        <dbReference type="ARBA" id="ARBA00022989"/>
    </source>
</evidence>
<evidence type="ECO:0000256" key="10">
    <source>
        <dbReference type="ARBA" id="ARBA00035120"/>
    </source>
</evidence>
<feature type="binding site" evidence="12">
    <location>
        <position position="71"/>
    </location>
    <ligand>
        <name>Na(+)</name>
        <dbReference type="ChEBI" id="CHEBI:29101"/>
        <note>structural</note>
    </ligand>
</feature>
<sequence>MTYPLVSVALGGALGATFRYLVGLAMMRDGFPLAVLTVNVIGSFVMGLGTVLLARMGLPHWQPFLLTGVLGGFTTFSAFSLETLTLVERGQVGMALLYVALSVCLSLLALATGLFIARGLT</sequence>
<accession>A0A0M6XMD8</accession>
<feature type="transmembrane region" description="Helical" evidence="12">
    <location>
        <begin position="93"/>
        <end position="117"/>
    </location>
</feature>
<feature type="transmembrane region" description="Helical" evidence="12">
    <location>
        <begin position="61"/>
        <end position="81"/>
    </location>
</feature>
<keyword evidence="7 12" id="KW-0406">Ion transport</keyword>
<keyword evidence="5 12" id="KW-1133">Transmembrane helix</keyword>
<dbReference type="OrthoDB" id="9806299at2"/>
<keyword evidence="4 12" id="KW-0812">Transmembrane</keyword>
<evidence type="ECO:0000313" key="13">
    <source>
        <dbReference type="EMBL" id="CTQ32316.1"/>
    </source>
</evidence>
<keyword evidence="9 12" id="KW-0407">Ion channel</keyword>
<evidence type="ECO:0000256" key="2">
    <source>
        <dbReference type="ARBA" id="ARBA00022475"/>
    </source>
</evidence>
<feature type="binding site" evidence="12">
    <location>
        <position position="74"/>
    </location>
    <ligand>
        <name>Na(+)</name>
        <dbReference type="ChEBI" id="CHEBI:29101"/>
        <note>structural</note>
    </ligand>
</feature>
<evidence type="ECO:0000256" key="7">
    <source>
        <dbReference type="ARBA" id="ARBA00023065"/>
    </source>
</evidence>
<dbReference type="AlphaFoldDB" id="A0A0M6XMD8"/>
<proteinExistence type="inferred from homology"/>
<evidence type="ECO:0000256" key="8">
    <source>
        <dbReference type="ARBA" id="ARBA00023136"/>
    </source>
</evidence>
<dbReference type="EMBL" id="CXPG01000013">
    <property type="protein sequence ID" value="CTQ32316.1"/>
    <property type="molecule type" value="Genomic_DNA"/>
</dbReference>
<dbReference type="PANTHER" id="PTHR28259">
    <property type="entry name" value="FLUORIDE EXPORT PROTEIN 1-RELATED"/>
    <property type="match status" value="1"/>
</dbReference>
<dbReference type="NCBIfam" id="TIGR00494">
    <property type="entry name" value="crcB"/>
    <property type="match status" value="1"/>
</dbReference>
<comment type="function">
    <text evidence="12">Fluoride-specific ion channel. Important for reducing fluoride concentration in the cell, thus reducing its toxicity.</text>
</comment>
<dbReference type="RefSeq" id="WP_143114816.1">
    <property type="nucleotide sequence ID" value="NZ_CANMUL010000003.1"/>
</dbReference>
<keyword evidence="6 12" id="KW-0915">Sodium</keyword>
<organism evidence="13 14">
    <name type="scientific">Jannaschia rubra</name>
    <dbReference type="NCBI Taxonomy" id="282197"/>
    <lineage>
        <taxon>Bacteria</taxon>
        <taxon>Pseudomonadati</taxon>
        <taxon>Pseudomonadota</taxon>
        <taxon>Alphaproteobacteria</taxon>
        <taxon>Rhodobacterales</taxon>
        <taxon>Roseobacteraceae</taxon>
        <taxon>Jannaschia</taxon>
    </lineage>
</organism>
<dbReference type="NCBIfam" id="NF010805">
    <property type="entry name" value="PRK14209.1"/>
    <property type="match status" value="1"/>
</dbReference>
<dbReference type="Proteomes" id="UP000048908">
    <property type="component" value="Unassembled WGS sequence"/>
</dbReference>
<gene>
    <name evidence="12" type="primary">fluC</name>
    <name evidence="12" type="synonym">crcB</name>
    <name evidence="13" type="ORF">JAN5088_01081</name>
</gene>
<evidence type="ECO:0000256" key="4">
    <source>
        <dbReference type="ARBA" id="ARBA00022692"/>
    </source>
</evidence>
<dbReference type="STRING" id="282197.SAMN04488517_105122"/>
<reference evidence="13 14" key="1">
    <citation type="submission" date="2015-07" db="EMBL/GenBank/DDBJ databases">
        <authorList>
            <person name="Noorani M."/>
        </authorList>
    </citation>
    <scope>NUCLEOTIDE SEQUENCE [LARGE SCALE GENOMIC DNA]</scope>
    <source>
        <strain evidence="13 14">CECT 5088</strain>
    </source>
</reference>
<dbReference type="GO" id="GO:0005886">
    <property type="term" value="C:plasma membrane"/>
    <property type="evidence" value="ECO:0007669"/>
    <property type="project" value="UniProtKB-SubCell"/>
</dbReference>
<comment type="similarity">
    <text evidence="10 12">Belongs to the fluoride channel Fluc/FEX (TC 1.A.43) family.</text>
</comment>
<dbReference type="GO" id="GO:0062054">
    <property type="term" value="F:fluoride channel activity"/>
    <property type="evidence" value="ECO:0007669"/>
    <property type="project" value="UniProtKB-UniRule"/>
</dbReference>
<evidence type="ECO:0000256" key="9">
    <source>
        <dbReference type="ARBA" id="ARBA00023303"/>
    </source>
</evidence>
<dbReference type="GO" id="GO:0046872">
    <property type="term" value="F:metal ion binding"/>
    <property type="evidence" value="ECO:0007669"/>
    <property type="project" value="UniProtKB-KW"/>
</dbReference>
<feature type="transmembrane region" description="Helical" evidence="12">
    <location>
        <begin position="31"/>
        <end position="54"/>
    </location>
</feature>
<keyword evidence="2 12" id="KW-1003">Cell membrane</keyword>
<name>A0A0M6XMD8_9RHOB</name>
<keyword evidence="12" id="KW-0813">Transport</keyword>
<dbReference type="PANTHER" id="PTHR28259:SF1">
    <property type="entry name" value="FLUORIDE EXPORT PROTEIN 1-RELATED"/>
    <property type="match status" value="1"/>
</dbReference>
<comment type="catalytic activity">
    <reaction evidence="11">
        <text>fluoride(in) = fluoride(out)</text>
        <dbReference type="Rhea" id="RHEA:76159"/>
        <dbReference type="ChEBI" id="CHEBI:17051"/>
    </reaction>
    <physiologicalReaction direction="left-to-right" evidence="11">
        <dbReference type="Rhea" id="RHEA:76160"/>
    </physiologicalReaction>
</comment>
<dbReference type="GO" id="GO:0140114">
    <property type="term" value="P:cellular detoxification of fluoride"/>
    <property type="evidence" value="ECO:0007669"/>
    <property type="project" value="UniProtKB-UniRule"/>
</dbReference>
<evidence type="ECO:0000256" key="6">
    <source>
        <dbReference type="ARBA" id="ARBA00023053"/>
    </source>
</evidence>
<evidence type="ECO:0000313" key="14">
    <source>
        <dbReference type="Proteomes" id="UP000048908"/>
    </source>
</evidence>
<keyword evidence="3" id="KW-0997">Cell inner membrane</keyword>
<protein>
    <recommendedName>
        <fullName evidence="12">Fluoride-specific ion channel FluC</fullName>
    </recommendedName>
</protein>